<dbReference type="InterPro" id="IPR058502">
    <property type="entry name" value="PLL-like_beta-prop"/>
</dbReference>
<evidence type="ECO:0000259" key="2">
    <source>
        <dbReference type="Pfam" id="PF26607"/>
    </source>
</evidence>
<dbReference type="Gene3D" id="2.120.10.70">
    <property type="entry name" value="Fucose-specific lectin"/>
    <property type="match status" value="1"/>
</dbReference>
<proteinExistence type="predicted"/>
<dbReference type="AlphaFoldDB" id="A0A5C4J6Y4"/>
<keyword evidence="1" id="KW-0732">Signal</keyword>
<dbReference type="OrthoDB" id="7671932at2"/>
<name>A0A5C4J6Y4_9ACTN</name>
<accession>A0A5C4J6Y4</accession>
<sequence length="140" mass="14782">MPIRQVVAFCIAVALAASAQFVTSAQAAALPATGAAPAGSYRLADEDVTPGVTWQHGGNRLDVFVRGGNSNLYQKYWTSNGGWSDWVNLGGGLTSSPGAAWRSTGDELHVFVRGGNDNSGAVPVTVERRLVPVVQPRRHH</sequence>
<evidence type="ECO:0000313" key="4">
    <source>
        <dbReference type="Proteomes" id="UP000309174"/>
    </source>
</evidence>
<dbReference type="RefSeq" id="WP_138648581.1">
    <property type="nucleotide sequence ID" value="NZ_VCKW01000198.1"/>
</dbReference>
<dbReference type="Pfam" id="PF26607">
    <property type="entry name" value="DUF8189"/>
    <property type="match status" value="1"/>
</dbReference>
<reference evidence="3 4" key="1">
    <citation type="submission" date="2019-05" db="EMBL/GenBank/DDBJ databases">
        <title>Draft genome sequence of Actinomadura sp. 14C53.</title>
        <authorList>
            <person name="Saricaoglu S."/>
            <person name="Isik K."/>
        </authorList>
    </citation>
    <scope>NUCLEOTIDE SEQUENCE [LARGE SCALE GENOMIC DNA]</scope>
    <source>
        <strain evidence="3 4">14C53</strain>
    </source>
</reference>
<comment type="caution">
    <text evidence="3">The sequence shown here is derived from an EMBL/GenBank/DDBJ whole genome shotgun (WGS) entry which is preliminary data.</text>
</comment>
<gene>
    <name evidence="3" type="ORF">ETD83_30050</name>
</gene>
<feature type="domain" description="PLL-like beta propeller" evidence="2">
    <location>
        <begin position="29"/>
        <end position="118"/>
    </location>
</feature>
<feature type="chain" id="PRO_5022827156" description="PLL-like beta propeller domain-containing protein" evidence="1">
    <location>
        <begin position="28"/>
        <end position="140"/>
    </location>
</feature>
<feature type="signal peptide" evidence="1">
    <location>
        <begin position="1"/>
        <end position="27"/>
    </location>
</feature>
<evidence type="ECO:0000313" key="3">
    <source>
        <dbReference type="EMBL" id="TMQ91622.1"/>
    </source>
</evidence>
<organism evidence="3 4">
    <name type="scientific">Actinomadura soli</name>
    <dbReference type="NCBI Taxonomy" id="2508997"/>
    <lineage>
        <taxon>Bacteria</taxon>
        <taxon>Bacillati</taxon>
        <taxon>Actinomycetota</taxon>
        <taxon>Actinomycetes</taxon>
        <taxon>Streptosporangiales</taxon>
        <taxon>Thermomonosporaceae</taxon>
        <taxon>Actinomadura</taxon>
    </lineage>
</organism>
<evidence type="ECO:0000256" key="1">
    <source>
        <dbReference type="SAM" id="SignalP"/>
    </source>
</evidence>
<dbReference type="SUPFAM" id="SSF89372">
    <property type="entry name" value="Fucose-specific lectin"/>
    <property type="match status" value="1"/>
</dbReference>
<keyword evidence="4" id="KW-1185">Reference proteome</keyword>
<dbReference type="EMBL" id="VCKW01000198">
    <property type="protein sequence ID" value="TMQ91622.1"/>
    <property type="molecule type" value="Genomic_DNA"/>
</dbReference>
<dbReference type="Proteomes" id="UP000309174">
    <property type="component" value="Unassembled WGS sequence"/>
</dbReference>
<protein>
    <recommendedName>
        <fullName evidence="2">PLL-like beta propeller domain-containing protein</fullName>
    </recommendedName>
</protein>